<evidence type="ECO:0000313" key="2">
    <source>
        <dbReference type="Proteomes" id="UP001212841"/>
    </source>
</evidence>
<dbReference type="AlphaFoldDB" id="A0AAD5S3J4"/>
<name>A0AAD5S3J4_9FUNG</name>
<organism evidence="1 2">
    <name type="scientific">Rhizophlyctis rosea</name>
    <dbReference type="NCBI Taxonomy" id="64517"/>
    <lineage>
        <taxon>Eukaryota</taxon>
        <taxon>Fungi</taxon>
        <taxon>Fungi incertae sedis</taxon>
        <taxon>Chytridiomycota</taxon>
        <taxon>Chytridiomycota incertae sedis</taxon>
        <taxon>Chytridiomycetes</taxon>
        <taxon>Rhizophlyctidales</taxon>
        <taxon>Rhizophlyctidaceae</taxon>
        <taxon>Rhizophlyctis</taxon>
    </lineage>
</organism>
<comment type="caution">
    <text evidence="1">The sequence shown here is derived from an EMBL/GenBank/DDBJ whole genome shotgun (WGS) entry which is preliminary data.</text>
</comment>
<feature type="non-terminal residue" evidence="1">
    <location>
        <position position="1"/>
    </location>
</feature>
<sequence>SSNRPRLRILPPQPKLMNPEGVNFDSFYTLRTQTVNKLSQALNDLDVLLVKGTPYCGKTGLAQLLARQLAHSTTAHIVSLSMIEAIDTDYNFEKHFSKWVGMRFGEYVQMKEDRYFLLDEAQISYDTNRANSSALWDNTIKRVLGGRAPGLRVACFAAYDSMAATSSPTPYQLSTNHIVSLHPKPNLTFPLPGLLLTPEEVNEMCTSFTDRGGFPVSKDLADYLWHVTGGHVGLLKSILTILSQVTVISFFAAFGDA</sequence>
<dbReference type="EMBL" id="JADGJD010001531">
    <property type="protein sequence ID" value="KAJ3040784.1"/>
    <property type="molecule type" value="Genomic_DNA"/>
</dbReference>
<dbReference type="SUPFAM" id="SSF52540">
    <property type="entry name" value="P-loop containing nucleoside triphosphate hydrolases"/>
    <property type="match status" value="1"/>
</dbReference>
<accession>A0AAD5S3J4</accession>
<dbReference type="Proteomes" id="UP001212841">
    <property type="component" value="Unassembled WGS sequence"/>
</dbReference>
<evidence type="ECO:0000313" key="1">
    <source>
        <dbReference type="EMBL" id="KAJ3040784.1"/>
    </source>
</evidence>
<protein>
    <submittedName>
        <fullName evidence="1">Uncharacterized protein</fullName>
    </submittedName>
</protein>
<dbReference type="InterPro" id="IPR027417">
    <property type="entry name" value="P-loop_NTPase"/>
</dbReference>
<gene>
    <name evidence="1" type="ORF">HK097_002464</name>
</gene>
<proteinExistence type="predicted"/>
<reference evidence="1" key="1">
    <citation type="submission" date="2020-05" db="EMBL/GenBank/DDBJ databases">
        <title>Phylogenomic resolution of chytrid fungi.</title>
        <authorList>
            <person name="Stajich J.E."/>
            <person name="Amses K."/>
            <person name="Simmons R."/>
            <person name="Seto K."/>
            <person name="Myers J."/>
            <person name="Bonds A."/>
            <person name="Quandt C.A."/>
            <person name="Barry K."/>
            <person name="Liu P."/>
            <person name="Grigoriev I."/>
            <person name="Longcore J.E."/>
            <person name="James T.Y."/>
        </authorList>
    </citation>
    <scope>NUCLEOTIDE SEQUENCE</scope>
    <source>
        <strain evidence="1">JEL0318</strain>
    </source>
</reference>
<keyword evidence="2" id="KW-1185">Reference proteome</keyword>